<dbReference type="PANTHER" id="PTHR37419:SF8">
    <property type="entry name" value="TOXIN YJJJ"/>
    <property type="match status" value="1"/>
</dbReference>
<dbReference type="GO" id="GO:0004674">
    <property type="term" value="F:protein serine/threonine kinase activity"/>
    <property type="evidence" value="ECO:0007669"/>
    <property type="project" value="TreeGrafter"/>
</dbReference>
<dbReference type="PANTHER" id="PTHR37419">
    <property type="entry name" value="SERINE/THREONINE-PROTEIN KINASE TOXIN HIPA"/>
    <property type="match status" value="1"/>
</dbReference>
<dbReference type="InterPro" id="IPR012893">
    <property type="entry name" value="HipA-like_C"/>
</dbReference>
<dbReference type="Proteomes" id="UP001056426">
    <property type="component" value="Chromosome"/>
</dbReference>
<dbReference type="KEGG" id="alkq:M9189_04805"/>
<evidence type="ECO:0000313" key="7">
    <source>
        <dbReference type="Proteomes" id="UP001056426"/>
    </source>
</evidence>
<dbReference type="GO" id="GO:0005829">
    <property type="term" value="C:cytosol"/>
    <property type="evidence" value="ECO:0007669"/>
    <property type="project" value="TreeGrafter"/>
</dbReference>
<sequence length="428" mass="49181">MVTTAFVNIYGKRVGAVAWDSNRGLASFEYDPQFKLEELPIAPIKMPNKNRIYSFPEFRDNETFKGLPGLLADALPDRYGKELINAWLARQGRPENSLNPVELLCFIGKRGMGALEFEPVTGKESNSYDLELSDLIETTKALLEKKEELHISTQHNMEDVMLDVLKMGTSAGGARPKAIIAYNEKTGKIKSGQTLAQEGFEHWLIKFDEISDVQFGISKGYGRVEMAYYKMATDFGIDMMESRLVEENNRVHFMTKRFDRIGGNQKVHSQTLCALQHYDFANITSYSYEQVFQTMRLLRLSYAEAEQMYKRMVFNVVARNCDDHTKNFAFLMDTQGKWKLAPAYDICFAYRPDSVWVSQHNLSINGKRKNFERKDLISIAEQNSIRNPEKIIDQALDLVKNWKQYAEMFQVEPTLAQQIAGELIKEMK</sequence>
<feature type="domain" description="HipA-like C-terminal" evidence="4">
    <location>
        <begin position="169"/>
        <end position="399"/>
    </location>
</feature>
<keyword evidence="7" id="KW-1185">Reference proteome</keyword>
<evidence type="ECO:0000259" key="5">
    <source>
        <dbReference type="Pfam" id="PF13657"/>
    </source>
</evidence>
<reference evidence="6" key="2">
    <citation type="submission" date="2022-06" db="EMBL/GenBank/DDBJ databases">
        <title>Xiashengella guii gen. nov. sp. nov., a bacterium isolated form anaerobic digestion tank.</title>
        <authorList>
            <person name="Huang H."/>
        </authorList>
    </citation>
    <scope>NUCLEOTIDE SEQUENCE</scope>
    <source>
        <strain evidence="6">Ai-910</strain>
    </source>
</reference>
<feature type="domain" description="HipA N-terminal subdomain 1" evidence="5">
    <location>
        <begin position="7"/>
        <end position="117"/>
    </location>
</feature>
<gene>
    <name evidence="6" type="ORF">M9189_04805</name>
</gene>
<accession>A0A9J6ZSN5</accession>
<evidence type="ECO:0000259" key="4">
    <source>
        <dbReference type="Pfam" id="PF07804"/>
    </source>
</evidence>
<keyword evidence="2" id="KW-0808">Transferase</keyword>
<organism evidence="6 7">
    <name type="scientific">Xiashengella succiniciproducens</name>
    <dbReference type="NCBI Taxonomy" id="2949635"/>
    <lineage>
        <taxon>Bacteria</taxon>
        <taxon>Pseudomonadati</taxon>
        <taxon>Bacteroidota</taxon>
        <taxon>Bacteroidia</taxon>
        <taxon>Marinilabiliales</taxon>
        <taxon>Marinilabiliaceae</taxon>
        <taxon>Xiashengella</taxon>
    </lineage>
</organism>
<dbReference type="InterPro" id="IPR017508">
    <property type="entry name" value="HipA_N1"/>
</dbReference>
<evidence type="ECO:0000313" key="6">
    <source>
        <dbReference type="EMBL" id="URW80669.1"/>
    </source>
</evidence>
<comment type="similarity">
    <text evidence="1">Belongs to the HipA Ser/Thr kinase family.</text>
</comment>
<dbReference type="AlphaFoldDB" id="A0A9J6ZSN5"/>
<proteinExistence type="inferred from homology"/>
<name>A0A9J6ZSN5_9BACT</name>
<evidence type="ECO:0000256" key="1">
    <source>
        <dbReference type="ARBA" id="ARBA00010164"/>
    </source>
</evidence>
<dbReference type="RefSeq" id="WP_250725042.1">
    <property type="nucleotide sequence ID" value="NZ_CP098400.1"/>
</dbReference>
<dbReference type="Pfam" id="PF13657">
    <property type="entry name" value="Couple_hipA"/>
    <property type="match status" value="1"/>
</dbReference>
<reference evidence="6" key="1">
    <citation type="submission" date="2022-05" db="EMBL/GenBank/DDBJ databases">
        <authorList>
            <person name="Sun X."/>
        </authorList>
    </citation>
    <scope>NUCLEOTIDE SEQUENCE</scope>
    <source>
        <strain evidence="6">Ai-910</strain>
    </source>
</reference>
<dbReference type="InterPro" id="IPR052028">
    <property type="entry name" value="HipA_Ser/Thr_kinase"/>
</dbReference>
<dbReference type="EMBL" id="CP098400">
    <property type="protein sequence ID" value="URW80669.1"/>
    <property type="molecule type" value="Genomic_DNA"/>
</dbReference>
<protein>
    <submittedName>
        <fullName evidence="6">Type II toxin-antitoxin system HipA family toxin</fullName>
    </submittedName>
</protein>
<keyword evidence="3" id="KW-0418">Kinase</keyword>
<evidence type="ECO:0000256" key="3">
    <source>
        <dbReference type="ARBA" id="ARBA00022777"/>
    </source>
</evidence>
<evidence type="ECO:0000256" key="2">
    <source>
        <dbReference type="ARBA" id="ARBA00022679"/>
    </source>
</evidence>
<dbReference type="Pfam" id="PF07804">
    <property type="entry name" value="HipA_C"/>
    <property type="match status" value="1"/>
</dbReference>
<dbReference type="Gene3D" id="1.10.1070.20">
    <property type="match status" value="1"/>
</dbReference>